<accession>X1BVW8</accession>
<dbReference type="AlphaFoldDB" id="X1BVW8"/>
<evidence type="ECO:0008006" key="2">
    <source>
        <dbReference type="Google" id="ProtNLM"/>
    </source>
</evidence>
<dbReference type="SUPFAM" id="SSF53901">
    <property type="entry name" value="Thiolase-like"/>
    <property type="match status" value="1"/>
</dbReference>
<comment type="caution">
    <text evidence="1">The sequence shown here is derived from an EMBL/GenBank/DDBJ whole genome shotgun (WGS) entry which is preliminary data.</text>
</comment>
<evidence type="ECO:0000313" key="1">
    <source>
        <dbReference type="EMBL" id="GAG76301.1"/>
    </source>
</evidence>
<name>X1BVW8_9ZZZZ</name>
<protein>
    <recommendedName>
        <fullName evidence="2">Hydroxymethylglutaryl-CoA synthase</fullName>
    </recommendedName>
</protein>
<dbReference type="GO" id="GO:0016746">
    <property type="term" value="F:acyltransferase activity"/>
    <property type="evidence" value="ECO:0007669"/>
    <property type="project" value="InterPro"/>
</dbReference>
<proteinExistence type="predicted"/>
<dbReference type="EMBL" id="BART01017300">
    <property type="protein sequence ID" value="GAG76301.1"/>
    <property type="molecule type" value="Genomic_DNA"/>
</dbReference>
<sequence length="48" mass="5370">MSHLEEVGIVGYGVYIPRFRIKVEEIARIWGQPGEVVSKALGVEEKSI</sequence>
<dbReference type="InterPro" id="IPR016039">
    <property type="entry name" value="Thiolase-like"/>
</dbReference>
<reference evidence="1" key="1">
    <citation type="journal article" date="2014" name="Front. Microbiol.">
        <title>High frequency of phylogenetically diverse reductive dehalogenase-homologous genes in deep subseafloor sedimentary metagenomes.</title>
        <authorList>
            <person name="Kawai M."/>
            <person name="Futagami T."/>
            <person name="Toyoda A."/>
            <person name="Takaki Y."/>
            <person name="Nishi S."/>
            <person name="Hori S."/>
            <person name="Arai W."/>
            <person name="Tsubouchi T."/>
            <person name="Morono Y."/>
            <person name="Uchiyama I."/>
            <person name="Ito T."/>
            <person name="Fujiyama A."/>
            <person name="Inagaki F."/>
            <person name="Takami H."/>
        </authorList>
    </citation>
    <scope>NUCLEOTIDE SEQUENCE</scope>
    <source>
        <strain evidence="1">Expedition CK06-06</strain>
    </source>
</reference>
<dbReference type="Gene3D" id="3.40.47.10">
    <property type="match status" value="1"/>
</dbReference>
<feature type="non-terminal residue" evidence="1">
    <location>
        <position position="48"/>
    </location>
</feature>
<gene>
    <name evidence="1" type="ORF">S01H4_32977</name>
</gene>
<organism evidence="1">
    <name type="scientific">marine sediment metagenome</name>
    <dbReference type="NCBI Taxonomy" id="412755"/>
    <lineage>
        <taxon>unclassified sequences</taxon>
        <taxon>metagenomes</taxon>
        <taxon>ecological metagenomes</taxon>
    </lineage>
</organism>